<dbReference type="Proteomes" id="UP001187415">
    <property type="component" value="Unassembled WGS sequence"/>
</dbReference>
<name>A0AA88NCI0_CHASR</name>
<evidence type="ECO:0000256" key="1">
    <source>
        <dbReference type="SAM" id="MobiDB-lite"/>
    </source>
</evidence>
<organism evidence="2 3">
    <name type="scientific">Channa striata</name>
    <name type="common">Snakehead murrel</name>
    <name type="synonym">Ophicephalus striatus</name>
    <dbReference type="NCBI Taxonomy" id="64152"/>
    <lineage>
        <taxon>Eukaryota</taxon>
        <taxon>Metazoa</taxon>
        <taxon>Chordata</taxon>
        <taxon>Craniata</taxon>
        <taxon>Vertebrata</taxon>
        <taxon>Euteleostomi</taxon>
        <taxon>Actinopterygii</taxon>
        <taxon>Neopterygii</taxon>
        <taxon>Teleostei</taxon>
        <taxon>Neoteleostei</taxon>
        <taxon>Acanthomorphata</taxon>
        <taxon>Anabantaria</taxon>
        <taxon>Anabantiformes</taxon>
        <taxon>Channoidei</taxon>
        <taxon>Channidae</taxon>
        <taxon>Channa</taxon>
    </lineage>
</organism>
<keyword evidence="3" id="KW-1185">Reference proteome</keyword>
<dbReference type="EMBL" id="JAUPFM010000003">
    <property type="protein sequence ID" value="KAK2856514.1"/>
    <property type="molecule type" value="Genomic_DNA"/>
</dbReference>
<gene>
    <name evidence="2" type="ORF">Q5P01_005249</name>
</gene>
<evidence type="ECO:0000313" key="3">
    <source>
        <dbReference type="Proteomes" id="UP001187415"/>
    </source>
</evidence>
<reference evidence="2" key="1">
    <citation type="submission" date="2023-07" db="EMBL/GenBank/DDBJ databases">
        <title>Chromosome-level Genome Assembly of Striped Snakehead (Channa striata).</title>
        <authorList>
            <person name="Liu H."/>
        </authorList>
    </citation>
    <scope>NUCLEOTIDE SEQUENCE</scope>
    <source>
        <strain evidence="2">Gz</strain>
        <tissue evidence="2">Muscle</tissue>
    </source>
</reference>
<evidence type="ECO:0000313" key="2">
    <source>
        <dbReference type="EMBL" id="KAK2856514.1"/>
    </source>
</evidence>
<accession>A0AA88NCI0</accession>
<protein>
    <submittedName>
        <fullName evidence="2">Uncharacterized protein</fullName>
    </submittedName>
</protein>
<feature type="region of interest" description="Disordered" evidence="1">
    <location>
        <begin position="1"/>
        <end position="24"/>
    </location>
</feature>
<feature type="compositionally biased region" description="Polar residues" evidence="1">
    <location>
        <begin position="10"/>
        <end position="24"/>
    </location>
</feature>
<comment type="caution">
    <text evidence="2">The sequence shown here is derived from an EMBL/GenBank/DDBJ whole genome shotgun (WGS) entry which is preliminary data.</text>
</comment>
<dbReference type="AlphaFoldDB" id="A0AA88NCI0"/>
<proteinExistence type="predicted"/>
<sequence length="77" mass="8252">MEKTPIGQAPTLTPQGLSGSRTTSSLAPLDINECANPFFSPFFFCTFHSRSQKVFHLHRLSGKCVDTSAPGLGAAQL</sequence>